<evidence type="ECO:0000313" key="3">
    <source>
        <dbReference type="Proteomes" id="UP001152622"/>
    </source>
</evidence>
<feature type="compositionally biased region" description="Polar residues" evidence="1">
    <location>
        <begin position="1"/>
        <end position="18"/>
    </location>
</feature>
<comment type="caution">
    <text evidence="2">The sequence shown here is derived from an EMBL/GenBank/DDBJ whole genome shotgun (WGS) entry which is preliminary data.</text>
</comment>
<keyword evidence="3" id="KW-1185">Reference proteome</keyword>
<feature type="region of interest" description="Disordered" evidence="1">
    <location>
        <begin position="1"/>
        <end position="26"/>
    </location>
</feature>
<dbReference type="AlphaFoldDB" id="A0A9Q1FKH3"/>
<dbReference type="Proteomes" id="UP001152622">
    <property type="component" value="Chromosome 5"/>
</dbReference>
<sequence>MGQQQIRQGGTVQRTSGQPRCGSRTTAAGATVTVELAVATAGRRNSCRVGEQSAPLRAQRQQSDVYLEPVVMVYA</sequence>
<reference evidence="2" key="1">
    <citation type="journal article" date="2023" name="Science">
        <title>Genome structures resolve the early diversification of teleost fishes.</title>
        <authorList>
            <person name="Parey E."/>
            <person name="Louis A."/>
            <person name="Montfort J."/>
            <person name="Bouchez O."/>
            <person name="Roques C."/>
            <person name="Iampietro C."/>
            <person name="Lluch J."/>
            <person name="Castinel A."/>
            <person name="Donnadieu C."/>
            <person name="Desvignes T."/>
            <person name="Floi Bucao C."/>
            <person name="Jouanno E."/>
            <person name="Wen M."/>
            <person name="Mejri S."/>
            <person name="Dirks R."/>
            <person name="Jansen H."/>
            <person name="Henkel C."/>
            <person name="Chen W.J."/>
            <person name="Zahm M."/>
            <person name="Cabau C."/>
            <person name="Klopp C."/>
            <person name="Thompson A.W."/>
            <person name="Robinson-Rechavi M."/>
            <person name="Braasch I."/>
            <person name="Lecointre G."/>
            <person name="Bobe J."/>
            <person name="Postlethwait J.H."/>
            <person name="Berthelot C."/>
            <person name="Roest Crollius H."/>
            <person name="Guiguen Y."/>
        </authorList>
    </citation>
    <scope>NUCLEOTIDE SEQUENCE</scope>
    <source>
        <strain evidence="2">WJC10195</strain>
    </source>
</reference>
<evidence type="ECO:0000313" key="2">
    <source>
        <dbReference type="EMBL" id="KAJ8360384.1"/>
    </source>
</evidence>
<accession>A0A9Q1FKH3</accession>
<organism evidence="2 3">
    <name type="scientific">Synaphobranchus kaupii</name>
    <name type="common">Kaup's arrowtooth eel</name>
    <dbReference type="NCBI Taxonomy" id="118154"/>
    <lineage>
        <taxon>Eukaryota</taxon>
        <taxon>Metazoa</taxon>
        <taxon>Chordata</taxon>
        <taxon>Craniata</taxon>
        <taxon>Vertebrata</taxon>
        <taxon>Euteleostomi</taxon>
        <taxon>Actinopterygii</taxon>
        <taxon>Neopterygii</taxon>
        <taxon>Teleostei</taxon>
        <taxon>Anguilliformes</taxon>
        <taxon>Synaphobranchidae</taxon>
        <taxon>Synaphobranchus</taxon>
    </lineage>
</organism>
<gene>
    <name evidence="2" type="ORF">SKAU_G00169090</name>
</gene>
<protein>
    <submittedName>
        <fullName evidence="2">Uncharacterized protein</fullName>
    </submittedName>
</protein>
<evidence type="ECO:0000256" key="1">
    <source>
        <dbReference type="SAM" id="MobiDB-lite"/>
    </source>
</evidence>
<dbReference type="EMBL" id="JAINUF010000005">
    <property type="protein sequence ID" value="KAJ8360384.1"/>
    <property type="molecule type" value="Genomic_DNA"/>
</dbReference>
<name>A0A9Q1FKH3_SYNKA</name>
<proteinExistence type="predicted"/>